<dbReference type="EMBL" id="CP047491">
    <property type="protein sequence ID" value="QHQ39004.1"/>
    <property type="molecule type" value="Genomic_DNA"/>
</dbReference>
<accession>A0A6P1T892</accession>
<dbReference type="Proteomes" id="UP000464675">
    <property type="component" value="Chromosome"/>
</dbReference>
<dbReference type="InterPro" id="IPR050237">
    <property type="entry name" value="ATP-dep_AMP-bd_enzyme"/>
</dbReference>
<reference evidence="4 7" key="2">
    <citation type="submission" date="2020-08" db="EMBL/GenBank/DDBJ databases">
        <title>Genomic Encyclopedia of Type Strains, Phase IV (KMG-IV): sequencing the most valuable type-strain genomes for metagenomic binning, comparative biology and taxonomic classification.</title>
        <authorList>
            <person name="Goeker M."/>
        </authorList>
    </citation>
    <scope>NUCLEOTIDE SEQUENCE [LARGE SCALE GENOMIC DNA]</scope>
    <source>
        <strain evidence="4 7">DSM 11525</strain>
    </source>
</reference>
<feature type="transmembrane region" description="Helical" evidence="1">
    <location>
        <begin position="665"/>
        <end position="686"/>
    </location>
</feature>
<dbReference type="InterPro" id="IPR009081">
    <property type="entry name" value="PP-bd_ACP"/>
</dbReference>
<dbReference type="PANTHER" id="PTHR43767">
    <property type="entry name" value="LONG-CHAIN-FATTY-ACID--COA LIGASE"/>
    <property type="match status" value="1"/>
</dbReference>
<dbReference type="InterPro" id="IPR042099">
    <property type="entry name" value="ANL_N_sf"/>
</dbReference>
<dbReference type="InterPro" id="IPR000873">
    <property type="entry name" value="AMP-dep_synth/lig_dom"/>
</dbReference>
<keyword evidence="6" id="KW-1185">Reference proteome</keyword>
<keyword evidence="1" id="KW-1133">Transmembrane helix</keyword>
<gene>
    <name evidence="5" type="ORF">GTQ55_08410</name>
    <name evidence="4" type="ORF">HNQ53_000710</name>
</gene>
<feature type="transmembrane region" description="Helical" evidence="1">
    <location>
        <begin position="590"/>
        <end position="612"/>
    </location>
</feature>
<evidence type="ECO:0000259" key="2">
    <source>
        <dbReference type="Pfam" id="PF00501"/>
    </source>
</evidence>
<dbReference type="Proteomes" id="UP000563601">
    <property type="component" value="Unassembled WGS sequence"/>
</dbReference>
<dbReference type="RefSeq" id="WP_161858330.1">
    <property type="nucleotide sequence ID" value="NZ_CP047491.1"/>
</dbReference>
<dbReference type="AlphaFoldDB" id="A0A6P1T892"/>
<keyword evidence="1" id="KW-0472">Membrane</keyword>
<evidence type="ECO:0000313" key="5">
    <source>
        <dbReference type="EMBL" id="QHQ39004.1"/>
    </source>
</evidence>
<keyword evidence="4" id="KW-0436">Ligase</keyword>
<feature type="domain" description="AMP-dependent synthetase/ligase" evidence="2">
    <location>
        <begin position="110"/>
        <end position="326"/>
    </location>
</feature>
<name>A0A6P1T892_9GAMM</name>
<feature type="domain" description="Carrier" evidence="3">
    <location>
        <begin position="464"/>
        <end position="502"/>
    </location>
</feature>
<feature type="transmembrane region" description="Helical" evidence="1">
    <location>
        <begin position="791"/>
        <end position="815"/>
    </location>
</feature>
<feature type="transmembrane region" description="Helical" evidence="1">
    <location>
        <begin position="552"/>
        <end position="570"/>
    </location>
</feature>
<dbReference type="Pfam" id="PF00550">
    <property type="entry name" value="PP-binding"/>
    <property type="match status" value="1"/>
</dbReference>
<dbReference type="EMBL" id="JACHHR010000001">
    <property type="protein sequence ID" value="MBB5210522.1"/>
    <property type="molecule type" value="Genomic_DNA"/>
</dbReference>
<feature type="transmembrane region" description="Helical" evidence="1">
    <location>
        <begin position="632"/>
        <end position="653"/>
    </location>
</feature>
<evidence type="ECO:0000313" key="7">
    <source>
        <dbReference type="Proteomes" id="UP000563601"/>
    </source>
</evidence>
<reference evidence="5 6" key="1">
    <citation type="submission" date="2020-01" db="EMBL/GenBank/DDBJ databases">
        <title>The possibility of degradation of plastic by Microbulbifer hydrolyticus IRE-31.</title>
        <authorList>
            <person name="Liu L."/>
        </authorList>
    </citation>
    <scope>NUCLEOTIDE SEQUENCE [LARGE SCALE GENOMIC DNA]</scope>
    <source>
        <strain evidence="5 6">IRE-31</strain>
    </source>
</reference>
<feature type="transmembrane region" description="Helical" evidence="1">
    <location>
        <begin position="759"/>
        <end position="779"/>
    </location>
</feature>
<keyword evidence="1" id="KW-0812">Transmembrane</keyword>
<sequence length="838" mass="93873">MDILDAVLQSEKSQAVLLIDSKEITYAQLAELTAEFADSHFTHRGLIAIECANELTPVIAYLSAVRYHMPCMLLAPGSISKNRTVDSYSPSLLVQKVDDDWQINATGMSVECHDDLAVLLSTSGSTGSAKFVRLSRENIISNAKSIAEYLKLDGNDRGITSLPFHYSYGLSVINSHLVAGASIVISNASVKDEVFWQNIDDLRVTNFAGVPYTFEILEKIDFLPKKPHDLRFVTQAGGRLSPEKVKKFHTIFSENDIKFYVMYGQTEATARIAYVPPEELAGNEGCIGIPVPNGKLKLLDDEGREISAYEEPGELSYTGPNVMMGYAESGQDLIKGDEVSTLRTGDLAAKKSNGLYYIVGRIKRFIKIYGVRTNLDEVELRLNEMGERAICTGTDGQLVVAVLKNQKEVRRKVSEFLDIPPSSVTVLEYVELPLLPSGKFDYQKIIADSSAKGKARKNNFRDDLANILQIDRVEDGDSFISLGGDSLSYVEATVTLEEHLGFLPDKWQILTMRELEELSFSKSTSHWLKPFEISIFLRAFSIFTIVSGHFKFFSLPGGAALLFVVAGFNFSRFQLPAIIHKDSVLPVFSLLWRIFLPTVFVLGFFSVLSGRLDLPALFLVSNYWPPDAFGGRSFWFIEVLIQVYVIIFLIFSLSIVRKGAGKYQFYFIFVMVLVSYGVASLIEVAWNTEYLYHRVPHIMLGVFSLGALIGVAELRKEKLVTTMLAIILLYQSLFDGRFERADYMFIGAMLLLWVPFIKLPWSLSTVFSLVASASMYIYLSHFKAKQVLHLLLGDIDSSVAVVFALVVGIVFWWVWERGVRFAQQFHLTVVKPRLKSAT</sequence>
<dbReference type="SUPFAM" id="SSF47336">
    <property type="entry name" value="ACP-like"/>
    <property type="match status" value="1"/>
</dbReference>
<dbReference type="Pfam" id="PF00501">
    <property type="entry name" value="AMP-binding"/>
    <property type="match status" value="1"/>
</dbReference>
<evidence type="ECO:0000313" key="4">
    <source>
        <dbReference type="EMBL" id="MBB5210522.1"/>
    </source>
</evidence>
<dbReference type="GO" id="GO:0016874">
    <property type="term" value="F:ligase activity"/>
    <property type="evidence" value="ECO:0007669"/>
    <property type="project" value="UniProtKB-KW"/>
</dbReference>
<organism evidence="4 7">
    <name type="scientific">Microbulbifer hydrolyticus</name>
    <dbReference type="NCBI Taxonomy" id="48074"/>
    <lineage>
        <taxon>Bacteria</taxon>
        <taxon>Pseudomonadati</taxon>
        <taxon>Pseudomonadota</taxon>
        <taxon>Gammaproteobacteria</taxon>
        <taxon>Cellvibrionales</taxon>
        <taxon>Microbulbiferaceae</taxon>
        <taxon>Microbulbifer</taxon>
    </lineage>
</organism>
<dbReference type="Gene3D" id="1.10.1200.10">
    <property type="entry name" value="ACP-like"/>
    <property type="match status" value="1"/>
</dbReference>
<proteinExistence type="predicted"/>
<evidence type="ECO:0000313" key="6">
    <source>
        <dbReference type="Proteomes" id="UP000464675"/>
    </source>
</evidence>
<evidence type="ECO:0000256" key="1">
    <source>
        <dbReference type="SAM" id="Phobius"/>
    </source>
</evidence>
<dbReference type="PANTHER" id="PTHR43767:SF10">
    <property type="entry name" value="SURFACTIN SYNTHASE SUBUNIT 1"/>
    <property type="match status" value="1"/>
</dbReference>
<feature type="transmembrane region" description="Helical" evidence="1">
    <location>
        <begin position="692"/>
        <end position="712"/>
    </location>
</feature>
<dbReference type="InterPro" id="IPR036736">
    <property type="entry name" value="ACP-like_sf"/>
</dbReference>
<protein>
    <submittedName>
        <fullName evidence="5">AMP-binding protein</fullName>
    </submittedName>
    <submittedName>
        <fullName evidence="4">Acyl-CoA synthetase (AMP-forming)/AMP-acid ligase II</fullName>
    </submittedName>
</protein>
<evidence type="ECO:0000259" key="3">
    <source>
        <dbReference type="Pfam" id="PF00550"/>
    </source>
</evidence>
<dbReference type="SUPFAM" id="SSF56801">
    <property type="entry name" value="Acetyl-CoA synthetase-like"/>
    <property type="match status" value="1"/>
</dbReference>
<dbReference type="Gene3D" id="3.40.50.12780">
    <property type="entry name" value="N-terminal domain of ligase-like"/>
    <property type="match status" value="1"/>
</dbReference>
<dbReference type="OrthoDB" id="9803968at2"/>